<evidence type="ECO:0000313" key="3">
    <source>
        <dbReference type="Proteomes" id="UP000586095"/>
    </source>
</evidence>
<gene>
    <name evidence="2" type="ORF">BJ960_000673</name>
</gene>
<feature type="domain" description="DUF7882" evidence="1">
    <location>
        <begin position="1"/>
        <end position="95"/>
    </location>
</feature>
<dbReference type="RefSeq" id="WP_185986263.1">
    <property type="nucleotide sequence ID" value="NZ_BAAALZ010000002.1"/>
</dbReference>
<dbReference type="Pfam" id="PF25355">
    <property type="entry name" value="DUF7882"/>
    <property type="match status" value="1"/>
</dbReference>
<dbReference type="AlphaFoldDB" id="A0A852RAE9"/>
<dbReference type="Proteomes" id="UP000586095">
    <property type="component" value="Unassembled WGS sequence"/>
</dbReference>
<reference evidence="2 3" key="1">
    <citation type="submission" date="2020-07" db="EMBL/GenBank/DDBJ databases">
        <title>Sequencing the genomes of 1000 actinobacteria strains.</title>
        <authorList>
            <person name="Klenk H.-P."/>
        </authorList>
    </citation>
    <scope>NUCLEOTIDE SEQUENCE [LARGE SCALE GENOMIC DNA]</scope>
    <source>
        <strain evidence="2 3">DSM 17380</strain>
    </source>
</reference>
<evidence type="ECO:0000259" key="1">
    <source>
        <dbReference type="Pfam" id="PF25355"/>
    </source>
</evidence>
<keyword evidence="3" id="KW-1185">Reference proteome</keyword>
<organism evidence="2 3">
    <name type="scientific">Leucobacter aridicollis</name>
    <dbReference type="NCBI Taxonomy" id="283878"/>
    <lineage>
        <taxon>Bacteria</taxon>
        <taxon>Bacillati</taxon>
        <taxon>Actinomycetota</taxon>
        <taxon>Actinomycetes</taxon>
        <taxon>Micrococcales</taxon>
        <taxon>Microbacteriaceae</taxon>
        <taxon>Leucobacter</taxon>
    </lineage>
</organism>
<protein>
    <recommendedName>
        <fullName evidence="1">DUF7882 domain-containing protein</fullName>
    </recommendedName>
</protein>
<dbReference type="EMBL" id="JACCBD010000001">
    <property type="protein sequence ID" value="NYD25870.1"/>
    <property type="molecule type" value="Genomic_DNA"/>
</dbReference>
<accession>A0A852RAE9</accession>
<evidence type="ECO:0000313" key="2">
    <source>
        <dbReference type="EMBL" id="NYD25870.1"/>
    </source>
</evidence>
<comment type="caution">
    <text evidence="2">The sequence shown here is derived from an EMBL/GenBank/DDBJ whole genome shotgun (WGS) entry which is preliminary data.</text>
</comment>
<sequence>MGELHYGMNDSVFEFEDRLLHHLKLVIANKLRKGESFLFTWQTSECGAGSSLWLHPSIPLHFTFANLVDVEINKEWAELLGFLANRPGGLTIVDEPTPQAAQQP</sequence>
<dbReference type="InterPro" id="IPR057204">
    <property type="entry name" value="DUF7882"/>
</dbReference>
<proteinExistence type="predicted"/>
<name>A0A852RAE9_9MICO</name>